<keyword evidence="3" id="KW-1003">Cell membrane</keyword>
<gene>
    <name evidence="8" type="ORF">FS935_02650</name>
</gene>
<evidence type="ECO:0000256" key="7">
    <source>
        <dbReference type="SAM" id="Phobius"/>
    </source>
</evidence>
<proteinExistence type="inferred from homology"/>
<dbReference type="PANTHER" id="PTHR30106:SF2">
    <property type="entry name" value="UPF0324 INNER MEMBRANE PROTEIN YEIH"/>
    <property type="match status" value="1"/>
</dbReference>
<sequence>MFTLLYTIFYFKLGLTPVQFGVLSGGTLHEVANIIAASATACSDAIDMAVIVKLTIVVMLVSVAILFGILKNRQKQEAKKGTSLPIPGFIVGFLLMSTFRYS</sequence>
<evidence type="ECO:0000256" key="6">
    <source>
        <dbReference type="ARBA" id="ARBA00023136"/>
    </source>
</evidence>
<feature type="transmembrane region" description="Helical" evidence="7">
    <location>
        <begin position="82"/>
        <end position="101"/>
    </location>
</feature>
<accession>A0A5C6W9F0</accession>
<dbReference type="Pfam" id="PF03601">
    <property type="entry name" value="Cons_hypoth698"/>
    <property type="match status" value="1"/>
</dbReference>
<dbReference type="AlphaFoldDB" id="A0A5C6W9F0"/>
<keyword evidence="9" id="KW-1185">Reference proteome</keyword>
<evidence type="ECO:0000256" key="1">
    <source>
        <dbReference type="ARBA" id="ARBA00004651"/>
    </source>
</evidence>
<feature type="transmembrane region" description="Helical" evidence="7">
    <location>
        <begin position="50"/>
        <end position="70"/>
    </location>
</feature>
<evidence type="ECO:0000256" key="2">
    <source>
        <dbReference type="ARBA" id="ARBA00007977"/>
    </source>
</evidence>
<dbReference type="RefSeq" id="WP_146945970.1">
    <property type="nucleotide sequence ID" value="NZ_VOQF01000001.1"/>
</dbReference>
<name>A0A5C6W9F0_9BACI</name>
<comment type="similarity">
    <text evidence="2">Belongs to the UPF0324 family.</text>
</comment>
<evidence type="ECO:0000256" key="4">
    <source>
        <dbReference type="ARBA" id="ARBA00022692"/>
    </source>
</evidence>
<organism evidence="8 9">
    <name type="scientific">Metabacillus litoralis</name>
    <dbReference type="NCBI Taxonomy" id="152268"/>
    <lineage>
        <taxon>Bacteria</taxon>
        <taxon>Bacillati</taxon>
        <taxon>Bacillota</taxon>
        <taxon>Bacilli</taxon>
        <taxon>Bacillales</taxon>
        <taxon>Bacillaceae</taxon>
        <taxon>Metabacillus</taxon>
    </lineage>
</organism>
<dbReference type="GO" id="GO:0005886">
    <property type="term" value="C:plasma membrane"/>
    <property type="evidence" value="ECO:0007669"/>
    <property type="project" value="UniProtKB-SubCell"/>
</dbReference>
<dbReference type="InterPro" id="IPR018383">
    <property type="entry name" value="UPF0324_pro"/>
</dbReference>
<keyword evidence="5 7" id="KW-1133">Transmembrane helix</keyword>
<keyword evidence="6 7" id="KW-0472">Membrane</keyword>
<evidence type="ECO:0000313" key="9">
    <source>
        <dbReference type="Proteomes" id="UP000321363"/>
    </source>
</evidence>
<protein>
    <submittedName>
        <fullName evidence="8">Putative sulfate exporter family transporter</fullName>
    </submittedName>
</protein>
<dbReference type="Proteomes" id="UP000321363">
    <property type="component" value="Unassembled WGS sequence"/>
</dbReference>
<comment type="caution">
    <text evidence="8">The sequence shown here is derived from an EMBL/GenBank/DDBJ whole genome shotgun (WGS) entry which is preliminary data.</text>
</comment>
<evidence type="ECO:0000256" key="3">
    <source>
        <dbReference type="ARBA" id="ARBA00022475"/>
    </source>
</evidence>
<reference evidence="8 9" key="1">
    <citation type="journal article" date="2005" name="Int. J. Syst. Evol. Microbiol.">
        <title>Bacillus litoralis sp. nov., isolated from a tidal flat of the Yellow Sea in Korea.</title>
        <authorList>
            <person name="Yoon J.H."/>
            <person name="Oh T.K."/>
        </authorList>
    </citation>
    <scope>NUCLEOTIDE SEQUENCE [LARGE SCALE GENOMIC DNA]</scope>
    <source>
        <strain evidence="8 9">SW-211</strain>
    </source>
</reference>
<dbReference type="PANTHER" id="PTHR30106">
    <property type="entry name" value="INNER MEMBRANE PROTEIN YEIH-RELATED"/>
    <property type="match status" value="1"/>
</dbReference>
<evidence type="ECO:0000256" key="5">
    <source>
        <dbReference type="ARBA" id="ARBA00022989"/>
    </source>
</evidence>
<comment type="subcellular location">
    <subcellularLocation>
        <location evidence="1">Cell membrane</location>
        <topology evidence="1">Multi-pass membrane protein</topology>
    </subcellularLocation>
</comment>
<dbReference type="EMBL" id="VOQF01000001">
    <property type="protein sequence ID" value="TXC93110.1"/>
    <property type="molecule type" value="Genomic_DNA"/>
</dbReference>
<keyword evidence="4 7" id="KW-0812">Transmembrane</keyword>
<evidence type="ECO:0000313" key="8">
    <source>
        <dbReference type="EMBL" id="TXC93110.1"/>
    </source>
</evidence>